<evidence type="ECO:0000256" key="6">
    <source>
        <dbReference type="ARBA" id="ARBA00022989"/>
    </source>
</evidence>
<dbReference type="EMBL" id="JAIKTU010000010">
    <property type="protein sequence ID" value="MBY0756390.1"/>
    <property type="molecule type" value="Genomic_DNA"/>
</dbReference>
<keyword evidence="5 8" id="KW-0812">Transmembrane</keyword>
<sequence length="364" mass="37871">MSQKSTSEKKKDNEVERADRLTPKDYLNKVLAGTATGIVVGLIPNAILGEIFKALRGSYPIFGDLYNVVNIMQFLVPVMVGVLIALQFKFNPMQSIIVGAAAFLGSGAYKVTEAGVQMVGIGDLINVMLVSFLAVYVIRLIGDRLGSLTVLLLPIIVGAGVGAIGLFMLPYVKQITVYIGNLINTFTTLQPLLMAILISVSFSILIISPISTVAIGIAIGVTGLGAGSAAIGVAACTAILVIGSRRINQSGVTLAVLLGAMKMMMPNLVEYPRLAIPVVANAILGGIGAYMFNILGTPSSAGFGLVGLVGPIASVNAAAGAAGAIVSAIVAFIVIPFVGGFIIDLVCRKVLHLYTDEIFKFIQS</sequence>
<evidence type="ECO:0000313" key="10">
    <source>
        <dbReference type="EMBL" id="MBY0756390.1"/>
    </source>
</evidence>
<keyword evidence="11" id="KW-1185">Reference proteome</keyword>
<evidence type="ECO:0000256" key="2">
    <source>
        <dbReference type="ARBA" id="ARBA00022448"/>
    </source>
</evidence>
<gene>
    <name evidence="10" type="ORF">K5V21_13115</name>
</gene>
<evidence type="ECO:0000256" key="5">
    <source>
        <dbReference type="ARBA" id="ARBA00022692"/>
    </source>
</evidence>
<feature type="transmembrane region" description="Helical" evidence="8">
    <location>
        <begin position="150"/>
        <end position="172"/>
    </location>
</feature>
<protein>
    <submittedName>
        <fullName evidence="10">PTS sugar transporter subunit IIC</fullName>
    </submittedName>
</protein>
<feature type="transmembrane region" description="Helical" evidence="8">
    <location>
        <begin position="274"/>
        <end position="295"/>
    </location>
</feature>
<evidence type="ECO:0000256" key="4">
    <source>
        <dbReference type="ARBA" id="ARBA00022597"/>
    </source>
</evidence>
<dbReference type="Pfam" id="PF13303">
    <property type="entry name" value="PTS_EIIC_2"/>
    <property type="match status" value="1"/>
</dbReference>
<comment type="caution">
    <text evidence="10">The sequence shown here is derived from an EMBL/GenBank/DDBJ whole genome shotgun (WGS) entry which is preliminary data.</text>
</comment>
<feature type="domain" description="Phosphotransferase system EIIC" evidence="9">
    <location>
        <begin position="29"/>
        <end position="360"/>
    </location>
</feature>
<keyword evidence="3" id="KW-1003">Cell membrane</keyword>
<feature type="transmembrane region" description="Helical" evidence="8">
    <location>
        <begin position="68"/>
        <end position="88"/>
    </location>
</feature>
<feature type="transmembrane region" description="Helical" evidence="8">
    <location>
        <begin position="192"/>
        <end position="210"/>
    </location>
</feature>
<keyword evidence="2" id="KW-0813">Transport</keyword>
<keyword evidence="6 8" id="KW-1133">Transmembrane helix</keyword>
<keyword evidence="4 10" id="KW-0762">Sugar transport</keyword>
<feature type="transmembrane region" description="Helical" evidence="8">
    <location>
        <begin position="118"/>
        <end position="138"/>
    </location>
</feature>
<feature type="transmembrane region" description="Helical" evidence="8">
    <location>
        <begin position="315"/>
        <end position="343"/>
    </location>
</feature>
<proteinExistence type="predicted"/>
<dbReference type="Proteomes" id="UP001299068">
    <property type="component" value="Unassembled WGS sequence"/>
</dbReference>
<comment type="subcellular location">
    <subcellularLocation>
        <location evidence="1">Cell membrane</location>
        <topology evidence="1">Multi-pass membrane protein</topology>
    </subcellularLocation>
</comment>
<evidence type="ECO:0000256" key="7">
    <source>
        <dbReference type="ARBA" id="ARBA00023136"/>
    </source>
</evidence>
<evidence type="ECO:0000313" key="11">
    <source>
        <dbReference type="Proteomes" id="UP001299068"/>
    </source>
</evidence>
<feature type="transmembrane region" description="Helical" evidence="8">
    <location>
        <begin position="217"/>
        <end position="241"/>
    </location>
</feature>
<dbReference type="InterPro" id="IPR003352">
    <property type="entry name" value="PTS_EIIC"/>
</dbReference>
<dbReference type="RefSeq" id="WP_221861637.1">
    <property type="nucleotide sequence ID" value="NZ_JAIKTU010000010.1"/>
</dbReference>
<evidence type="ECO:0000259" key="9">
    <source>
        <dbReference type="Pfam" id="PF13303"/>
    </source>
</evidence>
<feature type="transmembrane region" description="Helical" evidence="8">
    <location>
        <begin position="30"/>
        <end position="48"/>
    </location>
</feature>
<keyword evidence="7 8" id="KW-0472">Membrane</keyword>
<evidence type="ECO:0000256" key="3">
    <source>
        <dbReference type="ARBA" id="ARBA00022475"/>
    </source>
</evidence>
<reference evidence="10 11" key="1">
    <citation type="journal article" date="2021" name="Cell Host Microbe">
        <title>in vivo commensal control of Clostridioides difficile virulence.</title>
        <authorList>
            <person name="Girinathan B.P."/>
            <person name="Dibenedetto N."/>
            <person name="Worley J.N."/>
            <person name="Peltier J."/>
            <person name="Arrieta-Ortiz M.L."/>
            <person name="Rupa Christinal Immanuel S."/>
            <person name="Lavin R."/>
            <person name="Delaney M.L."/>
            <person name="Cummins C."/>
            <person name="Hoffmann M."/>
            <person name="Luo Y."/>
            <person name="Gonzalez-Escalona N."/>
            <person name="Allard M."/>
            <person name="Onderdonk A.B."/>
            <person name="Gerber G.K."/>
            <person name="Sonenshein A.L."/>
            <person name="Baliga N."/>
            <person name="Dupuy B."/>
            <person name="Bry L."/>
        </authorList>
    </citation>
    <scope>NUCLEOTIDE SEQUENCE [LARGE SCALE GENOMIC DNA]</scope>
    <source>
        <strain evidence="10 11">DSM 599</strain>
    </source>
</reference>
<accession>A0ABS7L001</accession>
<name>A0ABS7L001_CLOSR</name>
<evidence type="ECO:0000256" key="1">
    <source>
        <dbReference type="ARBA" id="ARBA00004651"/>
    </source>
</evidence>
<evidence type="ECO:0000256" key="8">
    <source>
        <dbReference type="SAM" id="Phobius"/>
    </source>
</evidence>
<organism evidence="10 11">
    <name type="scientific">Clostridium sardiniense</name>
    <name type="common">Clostridium absonum</name>
    <dbReference type="NCBI Taxonomy" id="29369"/>
    <lineage>
        <taxon>Bacteria</taxon>
        <taxon>Bacillati</taxon>
        <taxon>Bacillota</taxon>
        <taxon>Clostridia</taxon>
        <taxon>Eubacteriales</taxon>
        <taxon>Clostridiaceae</taxon>
        <taxon>Clostridium</taxon>
    </lineage>
</organism>